<evidence type="ECO:0000256" key="1">
    <source>
        <dbReference type="SAM" id="MobiDB-lite"/>
    </source>
</evidence>
<feature type="compositionally biased region" description="Polar residues" evidence="1">
    <location>
        <begin position="228"/>
        <end position="237"/>
    </location>
</feature>
<feature type="compositionally biased region" description="Low complexity" evidence="1">
    <location>
        <begin position="157"/>
        <end position="180"/>
    </location>
</feature>
<feature type="compositionally biased region" description="Low complexity" evidence="1">
    <location>
        <begin position="210"/>
        <end position="227"/>
    </location>
</feature>
<reference evidence="2" key="1">
    <citation type="journal article" date="2021" name="IMA Fungus">
        <title>Genomic characterization of three marine fungi, including Emericellopsis atlantica sp. nov. with signatures of a generalist lifestyle and marine biomass degradation.</title>
        <authorList>
            <person name="Hagestad O.C."/>
            <person name="Hou L."/>
            <person name="Andersen J.H."/>
            <person name="Hansen E.H."/>
            <person name="Altermark B."/>
            <person name="Li C."/>
            <person name="Kuhnert E."/>
            <person name="Cox R.J."/>
            <person name="Crous P.W."/>
            <person name="Spatafora J.W."/>
            <person name="Lail K."/>
            <person name="Amirebrahimi M."/>
            <person name="Lipzen A."/>
            <person name="Pangilinan J."/>
            <person name="Andreopoulos W."/>
            <person name="Hayes R.D."/>
            <person name="Ng V."/>
            <person name="Grigoriev I.V."/>
            <person name="Jackson S.A."/>
            <person name="Sutton T.D.S."/>
            <person name="Dobson A.D.W."/>
            <person name="Rama T."/>
        </authorList>
    </citation>
    <scope>NUCLEOTIDE SEQUENCE</scope>
    <source>
        <strain evidence="2">TRa018bII</strain>
    </source>
</reference>
<sequence length="569" mass="63673">MPNADNPFSHRRIMIQYNGRLAPNDESFGPTCGIIPDGTLHFCPFHGKVEHGFWNQGVWYERPVNYDGQQGRYPLETTVTSCGPCSHPECPSRPRILTQRGPIVIQIIQYHSQTQPPNPQQQQVQQHPQNSPQSAALQRQPQDAIVQMPLNNPLRMQYHPHSQPSNPQQQQVQQHPQNGHFAQPPALQRQPQDAIVQIPPNDPRRMPYHPQTQPSNPQQQQVQQHPQNGSLAQPPSLQRQSIPEMAWNTVPGLQPNYPQALPSQNLPPQLPPASHLNQIQYPQQPARDSLGKIENIKSVRDELALPPGERLPPSAYNTIKKAFPPVFDKTVHQWIAAARAERQRTPMVGTPKIETPEPGIKREEVNQETTEEAVKQEETKQEEILHSAIIKRDSPQLRMPKLEIKSEYTPQPAIIKPDSPQLKISEQEIKREETQQPTSTPTTSTRGSDVTVKNTRERPLPLTHELGASSPGTSQPSTPQPVTPPTEATDSEATSPMPIDSEGTEVAATELDSKATSSPPSHTLPLRCRPTLHHAAERRLGCEHARLYPAWCQGVLRLCRGEGAGSGWW</sequence>
<keyword evidence="3" id="KW-1185">Reference proteome</keyword>
<accession>A0A9P7YN90</accession>
<proteinExistence type="predicted"/>
<feature type="region of interest" description="Disordered" evidence="1">
    <location>
        <begin position="154"/>
        <end position="237"/>
    </location>
</feature>
<evidence type="ECO:0000313" key="3">
    <source>
        <dbReference type="Proteomes" id="UP000824998"/>
    </source>
</evidence>
<feature type="region of interest" description="Disordered" evidence="1">
    <location>
        <begin position="349"/>
        <end position="381"/>
    </location>
</feature>
<feature type="compositionally biased region" description="Low complexity" evidence="1">
    <location>
        <begin position="258"/>
        <end position="267"/>
    </location>
</feature>
<comment type="caution">
    <text evidence="2">The sequence shown here is derived from an EMBL/GenBank/DDBJ whole genome shotgun (WGS) entry which is preliminary data.</text>
</comment>
<feature type="region of interest" description="Disordered" evidence="1">
    <location>
        <begin position="112"/>
        <end position="140"/>
    </location>
</feature>
<dbReference type="EMBL" id="MU251397">
    <property type="protein sequence ID" value="KAG9236903.1"/>
    <property type="molecule type" value="Genomic_DNA"/>
</dbReference>
<protein>
    <submittedName>
        <fullName evidence="2">Uncharacterized protein</fullName>
    </submittedName>
</protein>
<dbReference type="Proteomes" id="UP000824998">
    <property type="component" value="Unassembled WGS sequence"/>
</dbReference>
<name>A0A9P7YN90_9HELO</name>
<feature type="compositionally biased region" description="Basic and acidic residues" evidence="1">
    <location>
        <begin position="372"/>
        <end position="381"/>
    </location>
</feature>
<feature type="compositionally biased region" description="Low complexity" evidence="1">
    <location>
        <begin position="112"/>
        <end position="133"/>
    </location>
</feature>
<gene>
    <name evidence="2" type="ORF">BJ875DRAFT_438976</name>
</gene>
<feature type="compositionally biased region" description="Low complexity" evidence="1">
    <location>
        <begin position="435"/>
        <end position="446"/>
    </location>
</feature>
<feature type="region of interest" description="Disordered" evidence="1">
    <location>
        <begin position="429"/>
        <end position="525"/>
    </location>
</feature>
<organism evidence="2 3">
    <name type="scientific">Amylocarpus encephaloides</name>
    <dbReference type="NCBI Taxonomy" id="45428"/>
    <lineage>
        <taxon>Eukaryota</taxon>
        <taxon>Fungi</taxon>
        <taxon>Dikarya</taxon>
        <taxon>Ascomycota</taxon>
        <taxon>Pezizomycotina</taxon>
        <taxon>Leotiomycetes</taxon>
        <taxon>Helotiales</taxon>
        <taxon>Helotiales incertae sedis</taxon>
        <taxon>Amylocarpus</taxon>
    </lineage>
</organism>
<feature type="region of interest" description="Disordered" evidence="1">
    <location>
        <begin position="248"/>
        <end position="267"/>
    </location>
</feature>
<dbReference type="AlphaFoldDB" id="A0A9P7YN90"/>
<evidence type="ECO:0000313" key="2">
    <source>
        <dbReference type="EMBL" id="KAG9236903.1"/>
    </source>
</evidence>